<organism evidence="1 2">
    <name type="scientific">Nesterenkonia alkaliphila</name>
    <dbReference type="NCBI Taxonomy" id="1463631"/>
    <lineage>
        <taxon>Bacteria</taxon>
        <taxon>Bacillati</taxon>
        <taxon>Actinomycetota</taxon>
        <taxon>Actinomycetes</taxon>
        <taxon>Micrococcales</taxon>
        <taxon>Micrococcaceae</taxon>
        <taxon>Nesterenkonia</taxon>
    </lineage>
</organism>
<dbReference type="EMBL" id="WRPM01000051">
    <property type="protein sequence ID" value="MVT26217.1"/>
    <property type="molecule type" value="Genomic_DNA"/>
</dbReference>
<dbReference type="InterPro" id="IPR038578">
    <property type="entry name" value="GT29-like_sf"/>
</dbReference>
<name>A0A7K1UIC8_9MICC</name>
<protein>
    <submittedName>
        <fullName evidence="1">Uncharacterized protein</fullName>
    </submittedName>
</protein>
<proteinExistence type="predicted"/>
<dbReference type="Proteomes" id="UP000460157">
    <property type="component" value="Unassembled WGS sequence"/>
</dbReference>
<sequence>MAVSLHGLRFKIAAAAVVKAGVYGAVRVPGAASLVERLAERMAPAGRETTGSYRGLASGLLRQALPENPGAGLVYDPIAGLVPGTAEPAADVQDLARRAEQDPTAANLIAAAAAYRKPYVDDQQTAADLYELAFSENPGDLRAAEGVLTCGSRSHYDWPRIWSVLGELKPRRGPLRAGSGFWRAFDAVFTPAPSAEEVRAAAAQVHYQEHRLPRLHQLLLETLAARMQYLGRFTAGTRLRQAMAANRVHELSGIPLESATWHKHLLGGYAYIGDDAALLHTARKPSVVARTASVQRQLQKLAADAALWTGDAGPLREHARARQAETPAPGEEQMRQLVAGKRIAVVGPAAGDGLGELIDSYDAVVRTRHTPAGMPVDAGTRTDIAYYAGRDLLRDYDQIAAAADSGAFQLAVTRPFFVQAPSLQQQWPAWLRPARFEYGLYFRGAPQGLQRIIYDLLQFAPAEIAVFNADFYAGQALAVAGYRASYTAFGPFNQTNDVVAMHDLAHEFRWVQGVQDAGLITAHGAAAEVLGLSQTAYLQRLEAGPLGLGSGN</sequence>
<reference evidence="1 2" key="1">
    <citation type="submission" date="2019-12" db="EMBL/GenBank/DDBJ databases">
        <title>Nesterenkonia muleiensis sp. nov., a novel actinobacterium isolated from sap of Populus euphratica.</title>
        <authorList>
            <person name="Wang R."/>
        </authorList>
    </citation>
    <scope>NUCLEOTIDE SEQUENCE [LARGE SCALE GENOMIC DNA]</scope>
    <source>
        <strain evidence="1 2">F10</strain>
    </source>
</reference>
<evidence type="ECO:0000313" key="2">
    <source>
        <dbReference type="Proteomes" id="UP000460157"/>
    </source>
</evidence>
<comment type="caution">
    <text evidence="1">The sequence shown here is derived from an EMBL/GenBank/DDBJ whole genome shotgun (WGS) entry which is preliminary data.</text>
</comment>
<accession>A0A7K1UIC8</accession>
<dbReference type="OrthoDB" id="4960024at2"/>
<gene>
    <name evidence="1" type="ORF">GNZ21_07575</name>
</gene>
<evidence type="ECO:0000313" key="1">
    <source>
        <dbReference type="EMBL" id="MVT26217.1"/>
    </source>
</evidence>
<dbReference type="AlphaFoldDB" id="A0A7K1UIC8"/>
<dbReference type="Gene3D" id="3.90.1480.20">
    <property type="entry name" value="Glycosyl transferase family 29"/>
    <property type="match status" value="1"/>
</dbReference>
<dbReference type="RefSeq" id="WP_157322940.1">
    <property type="nucleotide sequence ID" value="NZ_BMFX01000006.1"/>
</dbReference>
<keyword evidence="2" id="KW-1185">Reference proteome</keyword>